<dbReference type="Pfam" id="PF00069">
    <property type="entry name" value="Pkinase"/>
    <property type="match status" value="1"/>
</dbReference>
<dbReference type="InterPro" id="IPR011009">
    <property type="entry name" value="Kinase-like_dom_sf"/>
</dbReference>
<dbReference type="STRING" id="1890364.A0A2P6NNN2"/>
<evidence type="ECO:0000256" key="8">
    <source>
        <dbReference type="ARBA" id="ARBA00047899"/>
    </source>
</evidence>
<evidence type="ECO:0000256" key="5">
    <source>
        <dbReference type="ARBA" id="ARBA00022741"/>
    </source>
</evidence>
<name>A0A2P6NNN2_9EUKA</name>
<dbReference type="EMBL" id="MDYQ01000043">
    <property type="protein sequence ID" value="PRP85556.1"/>
    <property type="molecule type" value="Genomic_DNA"/>
</dbReference>
<accession>A0A2P6NNN2</accession>
<dbReference type="Proteomes" id="UP000241769">
    <property type="component" value="Unassembled WGS sequence"/>
</dbReference>
<dbReference type="AlphaFoldDB" id="A0A2P6NNN2"/>
<dbReference type="GO" id="GO:0004674">
    <property type="term" value="F:protein serine/threonine kinase activity"/>
    <property type="evidence" value="ECO:0007669"/>
    <property type="project" value="UniProtKB-KW"/>
</dbReference>
<feature type="compositionally biased region" description="Polar residues" evidence="12">
    <location>
        <begin position="488"/>
        <end position="503"/>
    </location>
</feature>
<sequence length="798" mass="91486">MSQREVMMPEDTLLDTYEILGILGKGSYGKVYKARRRIDGHICVIKEVRLEGITPAEKEEALNESKLMSQIDHFHVIRLEEAFVEDETLFIVMEFAAGVLTISSHFTEETLWTHLIQIAQGLECLHENRILHRDIKPQNILLDASGNIKIGDFGLGRALSAQSHFAYTGVGTPLYVSPEMVQEHPYDTKSDIWALGCLMYEMASKRPPFLATNQIALANKIVTDKPAPLPKVYSAEIQFLIFKMLEKDPLRRPDIAQILNYSAVKFRIERSRLQAKEKEIKSFMLKFSEKVKQEFGMLENRIGSQMNRIEALADAQNSFLLPLQSKNQQLEGRVIDLQRQMEVQKENHQRQTMRKNNLILSLERRIEDLQKIVNERNAATPSREVEADSTEELDVSRIILVENPVSPFSIMSDSVTLWEDKRSTEPTLAEATKTPETNERTKRTLIKVNRVEGEGKENSLNHTPSPKKYVQKVDPSISAAQQRRRRSMTPSGKDSPTTYNHRTSPGHYFPFSLDSWGITASEEQTSPFHAVFAWRKGPVGQSPSDQDRSITGKVWNNKEKHLLLGGCRHLLLLYKINPMLKRQPEVKGLRVRYQYECEFVKINRNSESACTLAADTFYVEVPAGKEEIIEFILEFDTPNAADEVVAIKWEKRLMEQLNRSKRSTLTPLQDRYAVAPTPIRRGLQLLHLDNHPPPETPSTPHPLEYEEGETVDLLDIQAIGVHLRDLDDGFGDEQQFTPRSQQMHYREDESLSPISLSRAMYLDGNYNVLQQPYQIQEKMGSIQELIRRARWMEQANGR</sequence>
<feature type="binding site" evidence="10">
    <location>
        <position position="46"/>
    </location>
    <ligand>
        <name>ATP</name>
        <dbReference type="ChEBI" id="CHEBI:30616"/>
    </ligand>
</feature>
<comment type="catalytic activity">
    <reaction evidence="8">
        <text>L-threonyl-[protein] + ATP = O-phospho-L-threonyl-[protein] + ADP + H(+)</text>
        <dbReference type="Rhea" id="RHEA:46608"/>
        <dbReference type="Rhea" id="RHEA-COMP:11060"/>
        <dbReference type="Rhea" id="RHEA-COMP:11605"/>
        <dbReference type="ChEBI" id="CHEBI:15378"/>
        <dbReference type="ChEBI" id="CHEBI:30013"/>
        <dbReference type="ChEBI" id="CHEBI:30616"/>
        <dbReference type="ChEBI" id="CHEBI:61977"/>
        <dbReference type="ChEBI" id="CHEBI:456216"/>
        <dbReference type="EC" id="2.7.11.1"/>
    </reaction>
</comment>
<evidence type="ECO:0000256" key="12">
    <source>
        <dbReference type="SAM" id="MobiDB-lite"/>
    </source>
</evidence>
<keyword evidence="3" id="KW-0723">Serine/threonine-protein kinase</keyword>
<proteinExistence type="inferred from homology"/>
<dbReference type="PANTHER" id="PTHR44899">
    <property type="entry name" value="CAMK FAMILY PROTEIN KINASE"/>
    <property type="match status" value="1"/>
</dbReference>
<dbReference type="Gene3D" id="1.10.510.10">
    <property type="entry name" value="Transferase(Phosphotransferase) domain 1"/>
    <property type="match status" value="1"/>
</dbReference>
<dbReference type="EC" id="2.7.11.1" evidence="2"/>
<evidence type="ECO:0000256" key="2">
    <source>
        <dbReference type="ARBA" id="ARBA00012513"/>
    </source>
</evidence>
<dbReference type="SUPFAM" id="SSF56112">
    <property type="entry name" value="Protein kinase-like (PK-like)"/>
    <property type="match status" value="1"/>
</dbReference>
<feature type="domain" description="Protein kinase" evidence="13">
    <location>
        <begin position="17"/>
        <end position="264"/>
    </location>
</feature>
<protein>
    <recommendedName>
        <fullName evidence="2">non-specific serine/threonine protein kinase</fullName>
        <ecNumber evidence="2">2.7.11.1</ecNumber>
    </recommendedName>
</protein>
<dbReference type="InterPro" id="IPR017441">
    <property type="entry name" value="Protein_kinase_ATP_BS"/>
</dbReference>
<keyword evidence="6" id="KW-0418">Kinase</keyword>
<dbReference type="FunFam" id="3.30.200.20:FF:000097">
    <property type="entry name" value="Probable serine/threonine-protein kinase nek1"/>
    <property type="match status" value="1"/>
</dbReference>
<comment type="caution">
    <text evidence="14">The sequence shown here is derived from an EMBL/GenBank/DDBJ whole genome shotgun (WGS) entry which is preliminary data.</text>
</comment>
<dbReference type="PROSITE" id="PS50011">
    <property type="entry name" value="PROTEIN_KINASE_DOM"/>
    <property type="match status" value="1"/>
</dbReference>
<keyword evidence="15" id="KW-1185">Reference proteome</keyword>
<dbReference type="InParanoid" id="A0A2P6NNN2"/>
<comment type="similarity">
    <text evidence="1">Belongs to the protein kinase superfamily. NEK Ser/Thr protein kinase family. NIMA subfamily.</text>
</comment>
<keyword evidence="4" id="KW-0808">Transferase</keyword>
<dbReference type="OrthoDB" id="248923at2759"/>
<keyword evidence="11" id="KW-0175">Coiled coil</keyword>
<evidence type="ECO:0000259" key="13">
    <source>
        <dbReference type="PROSITE" id="PS50011"/>
    </source>
</evidence>
<evidence type="ECO:0000256" key="6">
    <source>
        <dbReference type="ARBA" id="ARBA00022777"/>
    </source>
</evidence>
<dbReference type="InterPro" id="IPR008271">
    <property type="entry name" value="Ser/Thr_kinase_AS"/>
</dbReference>
<evidence type="ECO:0000313" key="15">
    <source>
        <dbReference type="Proteomes" id="UP000241769"/>
    </source>
</evidence>
<feature type="region of interest" description="Disordered" evidence="12">
    <location>
        <begin position="450"/>
        <end position="504"/>
    </location>
</feature>
<feature type="coiled-coil region" evidence="11">
    <location>
        <begin position="327"/>
        <end position="379"/>
    </location>
</feature>
<dbReference type="InterPro" id="IPR051131">
    <property type="entry name" value="NEK_Ser/Thr_kinase_NIMA"/>
</dbReference>
<evidence type="ECO:0000256" key="9">
    <source>
        <dbReference type="ARBA" id="ARBA00048679"/>
    </source>
</evidence>
<dbReference type="SMART" id="SM00220">
    <property type="entry name" value="S_TKc"/>
    <property type="match status" value="1"/>
</dbReference>
<gene>
    <name evidence="14" type="ORF">PROFUN_06788</name>
</gene>
<dbReference type="CDD" id="cd08215">
    <property type="entry name" value="STKc_Nek"/>
    <property type="match status" value="1"/>
</dbReference>
<dbReference type="PROSITE" id="PS00108">
    <property type="entry name" value="PROTEIN_KINASE_ST"/>
    <property type="match status" value="1"/>
</dbReference>
<dbReference type="GO" id="GO:0005524">
    <property type="term" value="F:ATP binding"/>
    <property type="evidence" value="ECO:0007669"/>
    <property type="project" value="UniProtKB-UniRule"/>
</dbReference>
<dbReference type="InterPro" id="IPR000719">
    <property type="entry name" value="Prot_kinase_dom"/>
</dbReference>
<evidence type="ECO:0000313" key="14">
    <source>
        <dbReference type="EMBL" id="PRP85556.1"/>
    </source>
</evidence>
<dbReference type="PANTHER" id="PTHR44899:SF3">
    <property type="entry name" value="SERINE_THREONINE-PROTEIN KINASE NEK1"/>
    <property type="match status" value="1"/>
</dbReference>
<organism evidence="14 15">
    <name type="scientific">Planoprotostelium fungivorum</name>
    <dbReference type="NCBI Taxonomy" id="1890364"/>
    <lineage>
        <taxon>Eukaryota</taxon>
        <taxon>Amoebozoa</taxon>
        <taxon>Evosea</taxon>
        <taxon>Variosea</taxon>
        <taxon>Cavosteliida</taxon>
        <taxon>Cavosteliaceae</taxon>
        <taxon>Planoprotostelium</taxon>
    </lineage>
</organism>
<comment type="catalytic activity">
    <reaction evidence="9">
        <text>L-seryl-[protein] + ATP = O-phospho-L-seryl-[protein] + ADP + H(+)</text>
        <dbReference type="Rhea" id="RHEA:17989"/>
        <dbReference type="Rhea" id="RHEA-COMP:9863"/>
        <dbReference type="Rhea" id="RHEA-COMP:11604"/>
        <dbReference type="ChEBI" id="CHEBI:15378"/>
        <dbReference type="ChEBI" id="CHEBI:29999"/>
        <dbReference type="ChEBI" id="CHEBI:30616"/>
        <dbReference type="ChEBI" id="CHEBI:83421"/>
        <dbReference type="ChEBI" id="CHEBI:456216"/>
        <dbReference type="EC" id="2.7.11.1"/>
    </reaction>
</comment>
<evidence type="ECO:0000256" key="4">
    <source>
        <dbReference type="ARBA" id="ARBA00022679"/>
    </source>
</evidence>
<dbReference type="Gene3D" id="3.30.200.20">
    <property type="entry name" value="Phosphorylase Kinase, domain 1"/>
    <property type="match status" value="1"/>
</dbReference>
<reference evidence="14 15" key="1">
    <citation type="journal article" date="2018" name="Genome Biol. Evol.">
        <title>Multiple Roots of Fruiting Body Formation in Amoebozoa.</title>
        <authorList>
            <person name="Hillmann F."/>
            <person name="Forbes G."/>
            <person name="Novohradska S."/>
            <person name="Ferling I."/>
            <person name="Riege K."/>
            <person name="Groth M."/>
            <person name="Westermann M."/>
            <person name="Marz M."/>
            <person name="Spaller T."/>
            <person name="Winckler T."/>
            <person name="Schaap P."/>
            <person name="Glockner G."/>
        </authorList>
    </citation>
    <scope>NUCLEOTIDE SEQUENCE [LARGE SCALE GENOMIC DNA]</scope>
    <source>
        <strain evidence="14 15">Jena</strain>
    </source>
</reference>
<evidence type="ECO:0000256" key="7">
    <source>
        <dbReference type="ARBA" id="ARBA00022840"/>
    </source>
</evidence>
<evidence type="ECO:0000256" key="3">
    <source>
        <dbReference type="ARBA" id="ARBA00022527"/>
    </source>
</evidence>
<evidence type="ECO:0000256" key="1">
    <source>
        <dbReference type="ARBA" id="ARBA00010886"/>
    </source>
</evidence>
<evidence type="ECO:0000256" key="11">
    <source>
        <dbReference type="SAM" id="Coils"/>
    </source>
</evidence>
<keyword evidence="7 10" id="KW-0067">ATP-binding</keyword>
<evidence type="ECO:0000256" key="10">
    <source>
        <dbReference type="PROSITE-ProRule" id="PRU10141"/>
    </source>
</evidence>
<feature type="compositionally biased region" description="Basic and acidic residues" evidence="12">
    <location>
        <begin position="450"/>
        <end position="459"/>
    </location>
</feature>
<keyword evidence="5 10" id="KW-0547">Nucleotide-binding</keyword>
<dbReference type="PROSITE" id="PS00107">
    <property type="entry name" value="PROTEIN_KINASE_ATP"/>
    <property type="match status" value="1"/>
</dbReference>